<dbReference type="InterPro" id="IPR045249">
    <property type="entry name" value="HARBI1-like"/>
</dbReference>
<evidence type="ECO:0000256" key="2">
    <source>
        <dbReference type="ARBA" id="ARBA00004123"/>
    </source>
</evidence>
<dbReference type="PANTHER" id="PTHR22930">
    <property type="match status" value="1"/>
</dbReference>
<comment type="function">
    <text evidence="12">Transposase-derived protein that may have nuclease activity. Does not have transposase activity.</text>
</comment>
<feature type="domain" description="DDE Tnp4" evidence="14">
    <location>
        <begin position="154"/>
        <end position="306"/>
    </location>
</feature>
<comment type="similarity">
    <text evidence="4">Belongs to the HARBI1 family.</text>
</comment>
<evidence type="ECO:0000256" key="6">
    <source>
        <dbReference type="ARBA" id="ARBA00022490"/>
    </source>
</evidence>
<dbReference type="PRINTS" id="PR02086">
    <property type="entry name" value="PUTNUCHARBI1"/>
</dbReference>
<evidence type="ECO:0000259" key="14">
    <source>
        <dbReference type="Pfam" id="PF13359"/>
    </source>
</evidence>
<evidence type="ECO:0000256" key="9">
    <source>
        <dbReference type="ARBA" id="ARBA00022801"/>
    </source>
</evidence>
<reference evidence="15" key="1">
    <citation type="submission" date="2022-02" db="EMBL/GenBank/DDBJ databases">
        <title>Atlantic sturgeon de novo genome assembly.</title>
        <authorList>
            <person name="Stock M."/>
            <person name="Klopp C."/>
            <person name="Guiguen Y."/>
            <person name="Cabau C."/>
            <person name="Parinello H."/>
            <person name="Santidrian Yebra-Pimentel E."/>
            <person name="Kuhl H."/>
            <person name="Dirks R.P."/>
            <person name="Guessner J."/>
            <person name="Wuertz S."/>
            <person name="Du K."/>
            <person name="Schartl M."/>
        </authorList>
    </citation>
    <scope>NUCLEOTIDE SEQUENCE</scope>
    <source>
        <strain evidence="15">STURGEONOMICS-FGT-2020</strain>
        <tissue evidence="15">Whole blood</tissue>
    </source>
</reference>
<dbReference type="GO" id="GO:0046872">
    <property type="term" value="F:metal ion binding"/>
    <property type="evidence" value="ECO:0007669"/>
    <property type="project" value="UniProtKB-KW"/>
</dbReference>
<organism evidence="15 16">
    <name type="scientific">Acipenser oxyrinchus oxyrinchus</name>
    <dbReference type="NCBI Taxonomy" id="40147"/>
    <lineage>
        <taxon>Eukaryota</taxon>
        <taxon>Metazoa</taxon>
        <taxon>Chordata</taxon>
        <taxon>Craniata</taxon>
        <taxon>Vertebrata</taxon>
        <taxon>Euteleostomi</taxon>
        <taxon>Actinopterygii</taxon>
        <taxon>Chondrostei</taxon>
        <taxon>Acipenseriformes</taxon>
        <taxon>Acipenseridae</taxon>
        <taxon>Acipenser</taxon>
    </lineage>
</organism>
<accession>A0AAD8D1V7</accession>
<evidence type="ECO:0000256" key="10">
    <source>
        <dbReference type="ARBA" id="ARBA00023242"/>
    </source>
</evidence>
<proteinExistence type="inferred from homology"/>
<keyword evidence="16" id="KW-1185">Reference proteome</keyword>
<evidence type="ECO:0000256" key="11">
    <source>
        <dbReference type="ARBA" id="ARBA00030126"/>
    </source>
</evidence>
<evidence type="ECO:0000256" key="7">
    <source>
        <dbReference type="ARBA" id="ARBA00022722"/>
    </source>
</evidence>
<sequence>MSDLMVVLAGLNSRKKRRRFYPRNRVYRPRISFLSLTEEQVFDRFRLNKQFIYDLCEELKGDMECHRNSNYALPVPVKMTSALTFYATGSFQNAASGSTGISQASMCKSLSEVTEALVRRMKKYICFPMSSGQMQKTKEEFYKVAQFPNVLGVIDCTHVAIRARTENEPAFRNSKGFHSVNVQVVCDAKNIITNVLANHPGCADEAYILSKSRLTEIFETEITSDCWLVGDSAYDLKPWLMTSIPNPKSPAEHRYKEAHKLTHAVIDKTKRILKTRFRCLDRSRGVLQYSPKKVCQIFLACCILHNIATRHNIFVDVDKGLETPNEDEDMSPAPDEDEELPEENTSSEAASIRMELVREHFS</sequence>
<comment type="subcellular location">
    <subcellularLocation>
        <location evidence="3">Cytoplasm</location>
    </subcellularLocation>
    <subcellularLocation>
        <location evidence="2">Nucleus</location>
    </subcellularLocation>
</comment>
<evidence type="ECO:0000256" key="4">
    <source>
        <dbReference type="ARBA" id="ARBA00006958"/>
    </source>
</evidence>
<dbReference type="PANTHER" id="PTHR22930:SF275">
    <property type="entry name" value="NUCLEASE HARBI1-RELATED"/>
    <property type="match status" value="1"/>
</dbReference>
<dbReference type="AlphaFoldDB" id="A0AAD8D1V7"/>
<evidence type="ECO:0000256" key="12">
    <source>
        <dbReference type="ARBA" id="ARBA00045850"/>
    </source>
</evidence>
<evidence type="ECO:0000313" key="15">
    <source>
        <dbReference type="EMBL" id="KAK1160896.1"/>
    </source>
</evidence>
<dbReference type="GO" id="GO:0005737">
    <property type="term" value="C:cytoplasm"/>
    <property type="evidence" value="ECO:0007669"/>
    <property type="project" value="UniProtKB-SubCell"/>
</dbReference>
<dbReference type="InterPro" id="IPR027806">
    <property type="entry name" value="HARBI1_dom"/>
</dbReference>
<keyword evidence="6" id="KW-0963">Cytoplasm</keyword>
<dbReference type="EMBL" id="JAGXEW010000019">
    <property type="protein sequence ID" value="KAK1160896.1"/>
    <property type="molecule type" value="Genomic_DNA"/>
</dbReference>
<dbReference type="Pfam" id="PF13359">
    <property type="entry name" value="DDE_Tnp_4"/>
    <property type="match status" value="1"/>
</dbReference>
<evidence type="ECO:0000256" key="5">
    <source>
        <dbReference type="ARBA" id="ARBA00015519"/>
    </source>
</evidence>
<dbReference type="InterPro" id="IPR026103">
    <property type="entry name" value="HARBI1_animal"/>
</dbReference>
<dbReference type="Proteomes" id="UP001230051">
    <property type="component" value="Unassembled WGS sequence"/>
</dbReference>
<comment type="caution">
    <text evidence="15">The sequence shown here is derived from an EMBL/GenBank/DDBJ whole genome shotgun (WGS) entry which is preliminary data.</text>
</comment>
<name>A0AAD8D1V7_ACIOX</name>
<evidence type="ECO:0000256" key="1">
    <source>
        <dbReference type="ARBA" id="ARBA00001968"/>
    </source>
</evidence>
<evidence type="ECO:0000256" key="13">
    <source>
        <dbReference type="SAM" id="MobiDB-lite"/>
    </source>
</evidence>
<dbReference type="GO" id="GO:0016787">
    <property type="term" value="F:hydrolase activity"/>
    <property type="evidence" value="ECO:0007669"/>
    <property type="project" value="UniProtKB-KW"/>
</dbReference>
<keyword evidence="8" id="KW-0479">Metal-binding</keyword>
<evidence type="ECO:0000313" key="16">
    <source>
        <dbReference type="Proteomes" id="UP001230051"/>
    </source>
</evidence>
<evidence type="ECO:0000256" key="8">
    <source>
        <dbReference type="ARBA" id="ARBA00022723"/>
    </source>
</evidence>
<keyword evidence="10" id="KW-0539">Nucleus</keyword>
<comment type="cofactor">
    <cofactor evidence="1">
        <name>a divalent metal cation</name>
        <dbReference type="ChEBI" id="CHEBI:60240"/>
    </cofactor>
</comment>
<evidence type="ECO:0000256" key="3">
    <source>
        <dbReference type="ARBA" id="ARBA00004496"/>
    </source>
</evidence>
<protein>
    <recommendedName>
        <fullName evidence="5">Putative nuclease HARBI1</fullName>
    </recommendedName>
    <alternativeName>
        <fullName evidence="11">Harbinger transposase-derived nuclease</fullName>
    </alternativeName>
</protein>
<keyword evidence="7" id="KW-0540">Nuclease</keyword>
<feature type="compositionally biased region" description="Acidic residues" evidence="13">
    <location>
        <begin position="324"/>
        <end position="342"/>
    </location>
</feature>
<dbReference type="GO" id="GO:0004518">
    <property type="term" value="F:nuclease activity"/>
    <property type="evidence" value="ECO:0007669"/>
    <property type="project" value="UniProtKB-KW"/>
</dbReference>
<dbReference type="GO" id="GO:0005634">
    <property type="term" value="C:nucleus"/>
    <property type="evidence" value="ECO:0007669"/>
    <property type="project" value="UniProtKB-SubCell"/>
</dbReference>
<gene>
    <name evidence="15" type="primary">harbi1</name>
    <name evidence="15" type="ORF">AOXY_G19730</name>
</gene>
<keyword evidence="9" id="KW-0378">Hydrolase</keyword>
<feature type="region of interest" description="Disordered" evidence="13">
    <location>
        <begin position="321"/>
        <end position="351"/>
    </location>
</feature>